<sequence>MDNRIRKIVIVGGGTAGWMTAAALSKVLINNYCEIELVESEAIGTVGVGEATIPQISRFNTLLGIDENEFVRETQGTFKLGIEFRDWGQLGDSYIHPFGVFGVPIESVPFHHYWLKMRQAEKFSRLQDFSLACVAAPKGKFTRPMNIPKSPLSQIAYAFQFDAGLYAKYLRRYSEARGVKRTEGKVSQVHQRSDDGFIASVEMESGERIEGDLFIDCSGFRGLLIEQTLKTGYEEWTHWLPCDRAAAVPCMSAGPPEPYTRSTARDAGWQWRIPLQHRTGNGHVYSSQFTDDDTAIETLLSSLDGEPLADVNKLRFVTGRRKQFWNKNVVAIGLSSGFIEPLESTSIHLIQSGISKLIGLFPSRDFQQPDIDKYNQQSISEIESIRDFIILHYKATQRDDTEFWNYCRTMSLPSSLDERLALYKSNGRLYREGDELFSETSWLAVLVGQGILPASYHPLVDAYDSDGMERYLSGVLDVIDRSVDSMPTHAEFIQKHCAAGPR</sequence>
<feature type="binding site" evidence="2">
    <location>
        <position position="186"/>
    </location>
    <ligand>
        <name>FAD</name>
        <dbReference type="ChEBI" id="CHEBI:57692"/>
    </ligand>
</feature>
<dbReference type="InterPro" id="IPR006905">
    <property type="entry name" value="Flavin_halogenase"/>
</dbReference>
<evidence type="ECO:0000313" key="3">
    <source>
        <dbReference type="EMBL" id="RBP53196.1"/>
    </source>
</evidence>
<feature type="binding site" evidence="2">
    <location>
        <position position="334"/>
    </location>
    <ligand>
        <name>FAD</name>
        <dbReference type="ChEBI" id="CHEBI:57692"/>
    </ligand>
</feature>
<dbReference type="PIRSF" id="PIRSF011396">
    <property type="entry name" value="Trp_halogenase"/>
    <property type="match status" value="1"/>
</dbReference>
<dbReference type="InParanoid" id="A0A395JRX8"/>
<evidence type="ECO:0000256" key="1">
    <source>
        <dbReference type="PIRSR" id="PIRSR011396-1"/>
    </source>
</evidence>
<dbReference type="SUPFAM" id="SSF51905">
    <property type="entry name" value="FAD/NAD(P)-binding domain"/>
    <property type="match status" value="1"/>
</dbReference>
<dbReference type="RefSeq" id="WP_211316826.1">
    <property type="nucleotide sequence ID" value="NZ_QNRT01000001.1"/>
</dbReference>
<accession>A0A395JRX8</accession>
<dbReference type="InterPro" id="IPR033856">
    <property type="entry name" value="Trp_halogen"/>
</dbReference>
<keyword evidence="2" id="KW-0285">Flavoprotein</keyword>
<reference evidence="3 4" key="1">
    <citation type="submission" date="2018-06" db="EMBL/GenBank/DDBJ databases">
        <title>Genomic Encyclopedia of Type Strains, Phase IV (KMG-IV): sequencing the most valuable type-strain genomes for metagenomic binning, comparative biology and taxonomic classification.</title>
        <authorList>
            <person name="Goeker M."/>
        </authorList>
    </citation>
    <scope>NUCLEOTIDE SEQUENCE [LARGE SCALE GENOMIC DNA]</scope>
    <source>
        <strain evidence="3 4">DSM 24032</strain>
    </source>
</reference>
<dbReference type="Proteomes" id="UP000253083">
    <property type="component" value="Unassembled WGS sequence"/>
</dbReference>
<protein>
    <submittedName>
        <fullName evidence="3">Tryptophan halogenase</fullName>
    </submittedName>
</protein>
<proteinExistence type="predicted"/>
<organism evidence="3 4">
    <name type="scientific">Arenicella xantha</name>
    <dbReference type="NCBI Taxonomy" id="644221"/>
    <lineage>
        <taxon>Bacteria</taxon>
        <taxon>Pseudomonadati</taxon>
        <taxon>Pseudomonadota</taxon>
        <taxon>Gammaproteobacteria</taxon>
        <taxon>Arenicellales</taxon>
        <taxon>Arenicellaceae</taxon>
        <taxon>Arenicella</taxon>
    </lineage>
</organism>
<dbReference type="InterPro" id="IPR036188">
    <property type="entry name" value="FAD/NAD-bd_sf"/>
</dbReference>
<feature type="binding site" evidence="2">
    <location>
        <position position="347"/>
    </location>
    <ligand>
        <name>FAD</name>
        <dbReference type="ChEBI" id="CHEBI:57692"/>
    </ligand>
</feature>
<dbReference type="GO" id="GO:0000166">
    <property type="term" value="F:nucleotide binding"/>
    <property type="evidence" value="ECO:0007669"/>
    <property type="project" value="UniProtKB-KW"/>
</dbReference>
<gene>
    <name evidence="3" type="ORF">DFR28_101581</name>
</gene>
<evidence type="ECO:0000313" key="4">
    <source>
        <dbReference type="Proteomes" id="UP000253083"/>
    </source>
</evidence>
<feature type="active site" evidence="1">
    <location>
        <position position="79"/>
    </location>
</feature>
<dbReference type="PANTHER" id="PTHR43747">
    <property type="entry name" value="FAD-BINDING PROTEIN"/>
    <property type="match status" value="1"/>
</dbReference>
<dbReference type="EMBL" id="QNRT01000001">
    <property type="protein sequence ID" value="RBP53196.1"/>
    <property type="molecule type" value="Genomic_DNA"/>
</dbReference>
<dbReference type="GO" id="GO:0004497">
    <property type="term" value="F:monooxygenase activity"/>
    <property type="evidence" value="ECO:0007669"/>
    <property type="project" value="InterPro"/>
</dbReference>
<comment type="caution">
    <text evidence="3">The sequence shown here is derived from an EMBL/GenBank/DDBJ whole genome shotgun (WGS) entry which is preliminary data.</text>
</comment>
<dbReference type="Gene3D" id="3.50.50.60">
    <property type="entry name" value="FAD/NAD(P)-binding domain"/>
    <property type="match status" value="1"/>
</dbReference>
<keyword evidence="2" id="KW-0274">FAD</keyword>
<dbReference type="AlphaFoldDB" id="A0A395JRX8"/>
<evidence type="ECO:0000256" key="2">
    <source>
        <dbReference type="PIRSR" id="PIRSR011396-2"/>
    </source>
</evidence>
<dbReference type="PANTHER" id="PTHR43747:SF4">
    <property type="entry name" value="FLAVIN-DEPENDENT TRYPTOPHAN HALOGENASE"/>
    <property type="match status" value="1"/>
</dbReference>
<feature type="binding site" evidence="2">
    <location>
        <position position="343"/>
    </location>
    <ligand>
        <name>L-tryptophan</name>
        <dbReference type="ChEBI" id="CHEBI:57912"/>
    </ligand>
</feature>
<name>A0A395JRX8_9GAMM</name>
<keyword evidence="2" id="KW-0547">Nucleotide-binding</keyword>
<dbReference type="InterPro" id="IPR050816">
    <property type="entry name" value="Flavin-dep_Halogenase_NPB"/>
</dbReference>
<feature type="binding site" evidence="2">
    <location>
        <position position="79"/>
    </location>
    <ligand>
        <name>7-chloro-L-tryptophan</name>
        <dbReference type="ChEBI" id="CHEBI:58713"/>
    </ligand>
</feature>
<feature type="binding site" evidence="2">
    <location>
        <begin position="13"/>
        <end position="16"/>
    </location>
    <ligand>
        <name>FAD</name>
        <dbReference type="ChEBI" id="CHEBI:57692"/>
    </ligand>
</feature>
<keyword evidence="4" id="KW-1185">Reference proteome</keyword>
<dbReference type="Pfam" id="PF04820">
    <property type="entry name" value="Trp_halogenase"/>
    <property type="match status" value="1"/>
</dbReference>